<dbReference type="GO" id="GO:0006303">
    <property type="term" value="P:double-strand break repair via nonhomologous end joining"/>
    <property type="evidence" value="ECO:0007669"/>
    <property type="project" value="UniProtKB-UniRule"/>
</dbReference>
<dbReference type="NCBIfam" id="TIGR02772">
    <property type="entry name" value="Ku_bact"/>
    <property type="match status" value="1"/>
</dbReference>
<evidence type="ECO:0000313" key="7">
    <source>
        <dbReference type="Proteomes" id="UP001149140"/>
    </source>
</evidence>
<gene>
    <name evidence="3" type="primary">ku</name>
    <name evidence="6" type="ORF">OM076_39025</name>
</gene>
<keyword evidence="2 3" id="KW-0233">DNA recombination</keyword>
<comment type="caution">
    <text evidence="6">The sequence shown here is derived from an EMBL/GenBank/DDBJ whole genome shotgun (WGS) entry which is preliminary data.</text>
</comment>
<dbReference type="PANTHER" id="PTHR41251:SF1">
    <property type="entry name" value="NON-HOMOLOGOUS END JOINING PROTEIN KU"/>
    <property type="match status" value="1"/>
</dbReference>
<dbReference type="HAMAP" id="MF_01875">
    <property type="entry name" value="Prokaryotic_Ku"/>
    <property type="match status" value="1"/>
</dbReference>
<name>A0A9X3N0Q5_9ACTN</name>
<dbReference type="FunFam" id="2.40.290.10:FF:000004">
    <property type="entry name" value="Non-homologous end joining protein Ku"/>
    <property type="match status" value="1"/>
</dbReference>
<dbReference type="InterPro" id="IPR009187">
    <property type="entry name" value="Prok_Ku"/>
</dbReference>
<dbReference type="SUPFAM" id="SSF100939">
    <property type="entry name" value="SPOC domain-like"/>
    <property type="match status" value="1"/>
</dbReference>
<proteinExistence type="inferred from homology"/>
<comment type="function">
    <text evidence="3">With LigD forms a non-homologous end joining (NHEJ) DNA repair enzyme, which repairs dsDNA breaks with reduced fidelity. Binds linear dsDNA with 5'- and 3'- overhangs but not closed circular dsDNA nor ssDNA. Recruits and stimulates the ligase activity of LigD.</text>
</comment>
<evidence type="ECO:0000259" key="5">
    <source>
        <dbReference type="SMART" id="SM00559"/>
    </source>
</evidence>
<keyword evidence="1 3" id="KW-0238">DNA-binding</keyword>
<feature type="domain" description="Ku" evidence="5">
    <location>
        <begin position="53"/>
        <end position="183"/>
    </location>
</feature>
<reference evidence="6" key="1">
    <citation type="submission" date="2022-10" db="EMBL/GenBank/DDBJ databases">
        <title>The WGS of Solirubrobacter ginsenosidimutans DSM 21036.</title>
        <authorList>
            <person name="Jiang Z."/>
        </authorList>
    </citation>
    <scope>NUCLEOTIDE SEQUENCE</scope>
    <source>
        <strain evidence="6">DSM 21036</strain>
    </source>
</reference>
<dbReference type="InterPro" id="IPR016194">
    <property type="entry name" value="SPOC-like_C_dom_sf"/>
</dbReference>
<comment type="similarity">
    <text evidence="3">Belongs to the prokaryotic Ku family.</text>
</comment>
<accession>A0A9X3N0Q5</accession>
<keyword evidence="3" id="KW-0227">DNA damage</keyword>
<evidence type="ECO:0000256" key="2">
    <source>
        <dbReference type="ARBA" id="ARBA00023172"/>
    </source>
</evidence>
<dbReference type="GO" id="GO:0003690">
    <property type="term" value="F:double-stranded DNA binding"/>
    <property type="evidence" value="ECO:0007669"/>
    <property type="project" value="UniProtKB-UniRule"/>
</dbReference>
<dbReference type="CDD" id="cd00789">
    <property type="entry name" value="KU_like"/>
    <property type="match status" value="1"/>
</dbReference>
<dbReference type="AlphaFoldDB" id="A0A9X3N0Q5"/>
<dbReference type="Proteomes" id="UP001149140">
    <property type="component" value="Unassembled WGS sequence"/>
</dbReference>
<dbReference type="SMART" id="SM00559">
    <property type="entry name" value="Ku78"/>
    <property type="match status" value="1"/>
</dbReference>
<dbReference type="Pfam" id="PF02735">
    <property type="entry name" value="Ku"/>
    <property type="match status" value="1"/>
</dbReference>
<dbReference type="GO" id="GO:0006310">
    <property type="term" value="P:DNA recombination"/>
    <property type="evidence" value="ECO:0007669"/>
    <property type="project" value="UniProtKB-KW"/>
</dbReference>
<dbReference type="Gene3D" id="2.40.290.10">
    <property type="match status" value="1"/>
</dbReference>
<dbReference type="EMBL" id="JAPDOD010000063">
    <property type="protein sequence ID" value="MDA0166324.1"/>
    <property type="molecule type" value="Genomic_DNA"/>
</dbReference>
<dbReference type="RefSeq" id="WP_270045581.1">
    <property type="nucleotide sequence ID" value="NZ_JAPDOD010000063.1"/>
</dbReference>
<keyword evidence="7" id="KW-1185">Reference proteome</keyword>
<evidence type="ECO:0000313" key="6">
    <source>
        <dbReference type="EMBL" id="MDA0166324.1"/>
    </source>
</evidence>
<evidence type="ECO:0000256" key="3">
    <source>
        <dbReference type="HAMAP-Rule" id="MF_01875"/>
    </source>
</evidence>
<comment type="subunit">
    <text evidence="3">Homodimer. Interacts with LigD.</text>
</comment>
<dbReference type="PIRSF" id="PIRSF006493">
    <property type="entry name" value="Prok_Ku"/>
    <property type="match status" value="1"/>
</dbReference>
<protein>
    <recommendedName>
        <fullName evidence="3">Non-homologous end joining protein Ku</fullName>
    </recommendedName>
</protein>
<sequence length="283" mass="31505">MARSMWSGAISFGLVNVPIKLYSAVSKKTVRFHQLNGETGSRIAQKRVDSITGEEVPYENLVKGYELTKDHYVLISPDELETLEPEKSRTIDIEDFVDLADIDPVYYDHPYYLVPDKGAAKAYGLLLNAMRESGRVAIARVILRSKEQLVAIRPDRDGSVLMMETMIFSDEVVPKDDLDGLPAADELKVSDREVAMAQQLIESLSGEFEPEKYKDQYREQVLELIERKAAGEEITAAPEAPAPAKVPDLMAALEASLAAVRTDDDDKPKRKSAKSSSEREKVS</sequence>
<feature type="region of interest" description="Disordered" evidence="4">
    <location>
        <begin position="257"/>
        <end position="283"/>
    </location>
</feature>
<keyword evidence="3" id="KW-0234">DNA repair</keyword>
<evidence type="ECO:0000256" key="4">
    <source>
        <dbReference type="SAM" id="MobiDB-lite"/>
    </source>
</evidence>
<evidence type="ECO:0000256" key="1">
    <source>
        <dbReference type="ARBA" id="ARBA00023125"/>
    </source>
</evidence>
<organism evidence="6 7">
    <name type="scientific">Solirubrobacter ginsenosidimutans</name>
    <dbReference type="NCBI Taxonomy" id="490573"/>
    <lineage>
        <taxon>Bacteria</taxon>
        <taxon>Bacillati</taxon>
        <taxon>Actinomycetota</taxon>
        <taxon>Thermoleophilia</taxon>
        <taxon>Solirubrobacterales</taxon>
        <taxon>Solirubrobacteraceae</taxon>
        <taxon>Solirubrobacter</taxon>
    </lineage>
</organism>
<dbReference type="PANTHER" id="PTHR41251">
    <property type="entry name" value="NON-HOMOLOGOUS END JOINING PROTEIN KU"/>
    <property type="match status" value="1"/>
</dbReference>
<dbReference type="InterPro" id="IPR006164">
    <property type="entry name" value="DNA_bd_Ku70/Ku80"/>
</dbReference>